<accession>A0ABD3CI59</accession>
<dbReference type="InterPro" id="IPR013187">
    <property type="entry name" value="F-box-assoc_dom_typ3"/>
</dbReference>
<evidence type="ECO:0000256" key="1">
    <source>
        <dbReference type="SAM" id="MobiDB-lite"/>
    </source>
</evidence>
<dbReference type="EMBL" id="JAVIJP010000034">
    <property type="protein sequence ID" value="KAL3629262.1"/>
    <property type="molecule type" value="Genomic_DNA"/>
</dbReference>
<feature type="domain" description="F-box" evidence="2">
    <location>
        <begin position="56"/>
        <end position="104"/>
    </location>
</feature>
<proteinExistence type="predicted"/>
<dbReference type="InterPro" id="IPR001810">
    <property type="entry name" value="F-box_dom"/>
</dbReference>
<dbReference type="NCBIfam" id="TIGR01640">
    <property type="entry name" value="F_box_assoc_1"/>
    <property type="match status" value="2"/>
</dbReference>
<evidence type="ECO:0000313" key="3">
    <source>
        <dbReference type="EMBL" id="KAL3629262.1"/>
    </source>
</evidence>
<dbReference type="InterPro" id="IPR017451">
    <property type="entry name" value="F-box-assoc_interact_dom"/>
</dbReference>
<comment type="caution">
    <text evidence="3">The sequence shown here is derived from an EMBL/GenBank/DDBJ whole genome shotgun (WGS) entry which is preliminary data.</text>
</comment>
<dbReference type="PROSITE" id="PS50181">
    <property type="entry name" value="FBOX"/>
    <property type="match status" value="2"/>
</dbReference>
<name>A0ABD3CI59_9LAMI</name>
<reference evidence="4" key="1">
    <citation type="journal article" date="2024" name="IScience">
        <title>Strigolactones Initiate the Formation of Haustorium-like Structures in Castilleja.</title>
        <authorList>
            <person name="Buerger M."/>
            <person name="Peterson D."/>
            <person name="Chory J."/>
        </authorList>
    </citation>
    <scope>NUCLEOTIDE SEQUENCE [LARGE SCALE GENOMIC DNA]</scope>
</reference>
<dbReference type="Proteomes" id="UP001632038">
    <property type="component" value="Unassembled WGS sequence"/>
</dbReference>
<dbReference type="SMART" id="SM00256">
    <property type="entry name" value="FBOX"/>
    <property type="match status" value="2"/>
</dbReference>
<feature type="domain" description="F-box" evidence="2">
    <location>
        <begin position="387"/>
        <end position="434"/>
    </location>
</feature>
<keyword evidence="4" id="KW-1185">Reference proteome</keyword>
<dbReference type="Gene3D" id="1.20.1280.50">
    <property type="match status" value="2"/>
</dbReference>
<dbReference type="AlphaFoldDB" id="A0ABD3CI59"/>
<protein>
    <recommendedName>
        <fullName evidence="2">F-box domain-containing protein</fullName>
    </recommendedName>
</protein>
<dbReference type="SUPFAM" id="SSF81383">
    <property type="entry name" value="F-box domain"/>
    <property type="match status" value="2"/>
</dbReference>
<evidence type="ECO:0000313" key="4">
    <source>
        <dbReference type="Proteomes" id="UP001632038"/>
    </source>
</evidence>
<dbReference type="PANTHER" id="PTHR31672">
    <property type="entry name" value="BNACNNG10540D PROTEIN"/>
    <property type="match status" value="1"/>
</dbReference>
<sequence>MANIPPSMIRQPQPPPPRQPLAPAALKEGKITPEMVECNNCSTHTSYPRSSERKRLTDIESLPDEVLFEVLVRLEAQDIYDSARLVCSKWYHMIHTHTFIYAHLQRSTYGLLFQSMWGDDSFFIYVGESGEVEISENRYSKLTYPGVSSCNGLLLDFKRQIDYKYDAIYVSNPATRQIISLPHFDDSKINYCYYGIAYAAAYMEYKAVVLFCPHEDKKTMFFILTIGVDNSWRTVGSECESLQTKEFFDAPLITEGFVHWYISYTNEVFTMDIETEIITETSGPTHRVVYGNQRKIYLSTGIYLSLLIPCGKFSWEVWEMKPKIDYRWRKVWDISLEDHKCSVIQRNRFNQFEYLIPIGWLKYLEMVGGNNRSTHTYFLRSCKRKSLMDIDSLPDELLFDVLVRLPAHDIYDPARLVCRKWYHMIHTRTFISEHLLRSTYGLLFQALLEDPFFMSLGESGRVEISKDRYNKLEHPIQTSCDGLVLESQEWDNKNLYVSNPATRQIVTFPPIVGYTLIYEMFAIAYAPTSMEYKAVVLFRHGRGIQRTCCILTIGVDNSWRTIGKECVSLATTLIVNSTPLITEGFAHWCYSGTPGHQVLTLNLETEIITDTSGPAPKGNLRNTYLSTGRYLTMLRQCGEFCWEVWEMKPKIDCQWRKVWDISLEANKCSTFQRLGFLKNEVLIPIGWLKYLEMLVFRPSYPIRSQIFVYNLLTYEIVTIELPAPNCDYKPVVHKESLVSLRGC</sequence>
<dbReference type="InterPro" id="IPR050796">
    <property type="entry name" value="SCF_F-box_component"/>
</dbReference>
<dbReference type="Pfam" id="PF12937">
    <property type="entry name" value="F-box-like"/>
    <property type="match status" value="2"/>
</dbReference>
<dbReference type="PANTHER" id="PTHR31672:SF11">
    <property type="entry name" value="F-BOX PROTEIN CPR1-LIKE ISOFORM X2"/>
    <property type="match status" value="1"/>
</dbReference>
<feature type="region of interest" description="Disordered" evidence="1">
    <location>
        <begin position="1"/>
        <end position="26"/>
    </location>
</feature>
<dbReference type="Pfam" id="PF08268">
    <property type="entry name" value="FBA_3"/>
    <property type="match status" value="2"/>
</dbReference>
<organism evidence="3 4">
    <name type="scientific">Castilleja foliolosa</name>
    <dbReference type="NCBI Taxonomy" id="1961234"/>
    <lineage>
        <taxon>Eukaryota</taxon>
        <taxon>Viridiplantae</taxon>
        <taxon>Streptophyta</taxon>
        <taxon>Embryophyta</taxon>
        <taxon>Tracheophyta</taxon>
        <taxon>Spermatophyta</taxon>
        <taxon>Magnoliopsida</taxon>
        <taxon>eudicotyledons</taxon>
        <taxon>Gunneridae</taxon>
        <taxon>Pentapetalae</taxon>
        <taxon>asterids</taxon>
        <taxon>lamiids</taxon>
        <taxon>Lamiales</taxon>
        <taxon>Orobanchaceae</taxon>
        <taxon>Pedicularideae</taxon>
        <taxon>Castillejinae</taxon>
        <taxon>Castilleja</taxon>
    </lineage>
</organism>
<evidence type="ECO:0000259" key="2">
    <source>
        <dbReference type="PROSITE" id="PS50181"/>
    </source>
</evidence>
<dbReference type="InterPro" id="IPR036047">
    <property type="entry name" value="F-box-like_dom_sf"/>
</dbReference>
<gene>
    <name evidence="3" type="ORF">CASFOL_026484</name>
</gene>